<dbReference type="InterPro" id="IPR013783">
    <property type="entry name" value="Ig-like_fold"/>
</dbReference>
<evidence type="ECO:0000256" key="1">
    <source>
        <dbReference type="ARBA" id="ARBA00004613"/>
    </source>
</evidence>
<accession>A0ABN4YKQ5</accession>
<evidence type="ECO:0000313" key="7">
    <source>
        <dbReference type="EMBL" id="ARD24080.1"/>
    </source>
</evidence>
<sequence>MKNTSWMMKLLVTVFYFISFGVIAAPGGWEAPATPLLSGTKLSSGISLNWNAADNCSSFNFEIEESINNSTWVKVFNGTGKSDGVAFSASSSNASNLTSSSTFIGGGCVGTGNIARTTYLSGRSGPVYYYRIRACLLGACSQYSSPLQLGAPLSFPTPASITVPTGTVNGEFLIKLSKVTGALKYEVQQQFNNGGWVNIYSGNNIAVGVTPSNSGSYKYRVKACSSAICSGWRTSSTVTVILPPSNPTSITVPPSDNNGAYSISWSSVSGTTYNLYEKKNNGSWSLIKSSTTALSFSVSGRTNGTYKYLIRACKSGICSSGKESSSVTVLFPPQTTPVIVPTNIITTGTYDVSWKRPSTATFFNLQEKLGNQSWRSIGTNHSGLTYRISGRESGTNGYRVRACNSSGCSAWSDTRNVTVMHTPSTPTNINVPTTTVKNGSIVINWTAVAEASQYTLQESKNNSSWATVSNSITATSYTRTGRGNGNYKYRVRGCNAGSCGGYKTSGNVTVFLPPAAPSQVTVPSSTSFNGSILIGWNASSTTTKYTLQELKSGGSWTTVSSSIPSTTTSYNRTARTTGKYNYRVKACNSSGCSGYKTSSATYVVKTPSSISVPANDVDGAYTVSWAAVSGATSYQLEQKVGSGSWTSIYSGTSLSKAVSGLGTNQYQYRVKAKYGSLSGGYRTSAATYVVKTPSSISVPANDVDGAYTVSWAAVSGATSYQLEQKIGSGSWTSIYTGSGLSKGVSGLGSNQYQYRVKAKYGSVSGSYRTSAATYVVKTPSSISVPANDVDGAYTVSWAAVSGATSYQLEQKIGGGSWTSIYTGSGLSKGVSGLGSNQYQYRVKAKYGSVSGSYRTSAATYVVKTPSSISVPANDVDGAYSVSWAAVSGATSYQLEQKIGGGSWTSIYTGSGLSKGVSGLGSNQYQYRVKAKYGSVSGLYKTSSVMSVLLPPVTPITISVPTTIVTNRNIGIQWSDVTSATSYNLQQSINNGAWLNIATQSTNSFEQQVEADGEYKYKVNACNESGCSGWRVSANITVILPPAWRTTEAATVADAGGSDRAPSEIIDLTAAVLKGKSGVSGGQASYQIPIDLPPGRNGIQPKVSLSYNSQTGNGIAGVGWSLNAGSAISRCGATYAQDGLTRAVTFNSETDRLCLNGQRLITSDDYGTSGAEYRTEMDTFVKVVQSGEINSASTSFSVHRPDGSVATYGGTANSRSVPQGLSTTLNWKLSKESWSEGLNTIDYQYSDSSNGEHLLERIYYTGTESQLGSRSIKFNYEERGDIRISYLGGGKISALNRLSSIEVYQNSNDWISQYDLAYKSSQSSNRSLLNTVIHCAKKDGLTQCLPANNINWQDHQYISEPTAITFGEEIQFENVMELNEFEPIGDTNGDGVLDWKGFNTNAETEIVNQNNLSFDNTCKYKNDIAQYTCISFDADNDGITDLYKIKNDYLYINLSKDNRGLVNTNIQLEEMGSVGVKSERILAAQDFNGDGWVDLAILRFNNKGWESPVVYLHTGEPNQPFNHVHQNLYQFDRTNDFYSTFVGDIDGNGLSDILVSKSTFYDNRRNKHSHPNGEPSHFLLNKSTPTSIIFEEKAINESVRLGLSRPINEDKFEKSIFHYLIDINGDGRQDFLSWDTGYLGAHINNGRGEFLDVINLGAFFNTRSYDIDVNKSTNGEPDNRTISYPRYYDALRIGDVDGDGINELLVPGERVVKACTEIYDGYPTQKLRTICGASIYGSIEGPDNTTSLIQANKADRSIYQYDAIFFDVTELNDVNATRKSTQFFGGVQQTNFIDAFGDGLLDSLFVYQKPNAAFWYEDIDSRFGTKYGAYISRNRGAVEETIQDSSYQPTDFLASVTDGIGNQSSWRYRPLSTGEASAGQTKMYQTDHEYVGDGYIHFGSSMYVVQSFEQSNGIGGSNKTEYGYKGAMYNLQGRGFTGFREIIEKDIARNKTVQSVFKQKFPEVSLLESQTVKVGGTTVAQTTNIWADNPQHSINGVYHNVNTQSLIEHYGLSGSSEQRSSTLQTVDATDVTENGNIKKRTQTVTDYIDGGANSYRTIVETNYTPDIDSWFLGKFADKTTKNRVTSRDWASDPYSGADAEQSQTMTVDEWHPLHHKPIKVIHTASGSTCDREETTVLNDYGLPTSVTINGSTSDCGAMAARTTGFTYTKDGSSSSSDGYLPYTVTNAKGHATTTKYDMGLGVPTKVTAPNNMITETQYDAIGRPVQVEQTGKPTQYLRYLLAQKGSHAPSHAKLLMRMISAGIPTQEVYSDSLGRQLRSATQAFDGSSYQYVDKRYDSLGRLTHESLPYYDGSQADYTVFSGFDAFDRPSTRSLPNGQSGGLVSTYTYYGLTTDITVEGRTMSRTYGMQGQLYETVDAASGSNRFTYDGAGRPLIIEDANGSQIVASYNGFGHKTQVVDPNQGTTIFGYNTLGELDKQTDANEVMQTFSHDTLGRITAKNITGSNADGSASYTWDTLKQGMLTSETQNGITRNYTYTNVLQLASSSVKVASSVGGDNVTRIISHQYDGFYGRPKGLTYPNGLTLEYRYNDAGYLAQTRNAASQYVYRDITQMDAAGHITGSQMANSLLEQTSDYNSEGTMASTEVSSSLGLLHSHYYDQYDSFMNLMEERNGATGLTKSYEYDELNRLEKYTYSNAGFAIYDNTTPFAATVNYGYDTVGNLLKKTDYSRNTANAYEYNSSCASGSNAGPNAVCAITKLNGSRVQFSYDSRGNLISGDGLTMTYNALDKPLTVVGRGPNNTSTGFVYGSDNMRALQTRTVSGTTTKTHYVDKLFEADNDGSWRAYIGDIALLSYTPERSHQLLYTLRDRLGSATTMVDHQGNIISQRYFDPFGRTATASVAGSLGDLIEANGNRRGFTDHEHLNEQQLIHMNGRVYDYNMGRFMSVDPFIQSPTSTQSVNPYSYIMNNPLSGTDPTGYASETMTGSRIKGVDTGAHGAAFGARIEMGKKKANSGAKKSQKTAKSDAKVSNIGGQESIAQQWGEIVVPM</sequence>
<keyword evidence="2" id="KW-0964">Secreted</keyword>
<feature type="domain" description="Fibronectin type-III" evidence="6">
    <location>
        <begin position="425"/>
        <end position="515"/>
    </location>
</feature>
<evidence type="ECO:0000256" key="2">
    <source>
        <dbReference type="ARBA" id="ARBA00022525"/>
    </source>
</evidence>
<dbReference type="SUPFAM" id="SSF69318">
    <property type="entry name" value="Integrin alpha N-terminal domain"/>
    <property type="match status" value="1"/>
</dbReference>
<dbReference type="SUPFAM" id="SSF49265">
    <property type="entry name" value="Fibronectin type III"/>
    <property type="match status" value="4"/>
</dbReference>
<protein>
    <recommendedName>
        <fullName evidence="6">Fibronectin type-III domain-containing protein</fullName>
    </recommendedName>
</protein>
<feature type="domain" description="Fibronectin type-III" evidence="6">
    <location>
        <begin position="243"/>
        <end position="334"/>
    </location>
</feature>
<organism evidence="7 8">
    <name type="scientific">Shewanella japonica</name>
    <dbReference type="NCBI Taxonomy" id="93973"/>
    <lineage>
        <taxon>Bacteria</taxon>
        <taxon>Pseudomonadati</taxon>
        <taxon>Pseudomonadota</taxon>
        <taxon>Gammaproteobacteria</taxon>
        <taxon>Alteromonadales</taxon>
        <taxon>Shewanellaceae</taxon>
        <taxon>Shewanella</taxon>
    </lineage>
</organism>
<dbReference type="InterPro" id="IPR013517">
    <property type="entry name" value="FG-GAP"/>
</dbReference>
<dbReference type="InterPro" id="IPR003961">
    <property type="entry name" value="FN3_dom"/>
</dbReference>
<dbReference type="Proteomes" id="UP000191820">
    <property type="component" value="Chromosome"/>
</dbReference>
<dbReference type="Gene3D" id="2.60.40.10">
    <property type="entry name" value="Immunoglobulins"/>
    <property type="match status" value="10"/>
</dbReference>
<dbReference type="EMBL" id="CP020472">
    <property type="protein sequence ID" value="ARD24080.1"/>
    <property type="molecule type" value="Genomic_DNA"/>
</dbReference>
<dbReference type="SMART" id="SM00060">
    <property type="entry name" value="FN3"/>
    <property type="match status" value="9"/>
</dbReference>
<dbReference type="InterPro" id="IPR050708">
    <property type="entry name" value="T6SS_VgrG/RHS"/>
</dbReference>
<dbReference type="InterPro" id="IPR022385">
    <property type="entry name" value="Rhs_assc_core"/>
</dbReference>
<gene>
    <name evidence="7" type="ORF">SJ2017_3847</name>
</gene>
<dbReference type="NCBIfam" id="TIGR03696">
    <property type="entry name" value="Rhs_assc_core"/>
    <property type="match status" value="1"/>
</dbReference>
<feature type="region of interest" description="Disordered" evidence="5">
    <location>
        <begin position="2966"/>
        <end position="2988"/>
    </location>
</feature>
<evidence type="ECO:0000256" key="5">
    <source>
        <dbReference type="SAM" id="MobiDB-lite"/>
    </source>
</evidence>
<evidence type="ECO:0000259" key="6">
    <source>
        <dbReference type="PROSITE" id="PS50853"/>
    </source>
</evidence>
<reference evidence="7 8" key="1">
    <citation type="submission" date="2017-03" db="EMBL/GenBank/DDBJ databases">
        <title>Genome sequencing of Shewanella japonica KCTC 22435.</title>
        <authorList>
            <person name="Kim K.M."/>
        </authorList>
    </citation>
    <scope>NUCLEOTIDE SEQUENCE [LARGE SCALE GENOMIC DNA]</scope>
    <source>
        <strain evidence="7 8">KCTC 22435</strain>
    </source>
</reference>
<dbReference type="PROSITE" id="PS50853">
    <property type="entry name" value="FN3"/>
    <property type="match status" value="4"/>
</dbReference>
<dbReference type="InterPro" id="IPR028994">
    <property type="entry name" value="Integrin_alpha_N"/>
</dbReference>
<name>A0ABN4YKQ5_9GAMM</name>
<dbReference type="InterPro" id="IPR003284">
    <property type="entry name" value="Sal_SpvB"/>
</dbReference>
<proteinExistence type="predicted"/>
<evidence type="ECO:0000313" key="8">
    <source>
        <dbReference type="Proteomes" id="UP000191820"/>
    </source>
</evidence>
<feature type="domain" description="Fibronectin type-III" evidence="6">
    <location>
        <begin position="336"/>
        <end position="422"/>
    </location>
</feature>
<dbReference type="InterPro" id="IPR036116">
    <property type="entry name" value="FN3_sf"/>
</dbReference>
<evidence type="ECO:0000256" key="3">
    <source>
        <dbReference type="ARBA" id="ARBA00022729"/>
    </source>
</evidence>
<dbReference type="Pfam" id="PF03534">
    <property type="entry name" value="SpvB"/>
    <property type="match status" value="1"/>
</dbReference>
<dbReference type="CDD" id="cd00063">
    <property type="entry name" value="FN3"/>
    <property type="match status" value="1"/>
</dbReference>
<keyword evidence="8" id="KW-1185">Reference proteome</keyword>
<dbReference type="RefSeq" id="WP_080917043.1">
    <property type="nucleotide sequence ID" value="NZ_CP020472.1"/>
</dbReference>
<dbReference type="Gene3D" id="2.180.10.10">
    <property type="entry name" value="RHS repeat-associated core"/>
    <property type="match status" value="1"/>
</dbReference>
<evidence type="ECO:0000256" key="4">
    <source>
        <dbReference type="ARBA" id="ARBA00023026"/>
    </source>
</evidence>
<dbReference type="Pfam" id="PF13517">
    <property type="entry name" value="FG-GAP_3"/>
    <property type="match status" value="1"/>
</dbReference>
<comment type="subcellular location">
    <subcellularLocation>
        <location evidence="1">Secreted</location>
    </subcellularLocation>
</comment>
<dbReference type="PANTHER" id="PTHR32305">
    <property type="match status" value="1"/>
</dbReference>
<keyword evidence="4" id="KW-0843">Virulence</keyword>
<feature type="domain" description="Fibronectin type-III" evidence="6">
    <location>
        <begin position="516"/>
        <end position="609"/>
    </location>
</feature>
<dbReference type="PANTHER" id="PTHR32305:SF15">
    <property type="entry name" value="PROTEIN RHSA-RELATED"/>
    <property type="match status" value="1"/>
</dbReference>
<keyword evidence="3" id="KW-0732">Signal</keyword>